<dbReference type="RefSeq" id="WP_118025337.1">
    <property type="nucleotide sequence ID" value="NZ_QSFO01000007.1"/>
</dbReference>
<name>A0A413RZZ2_9FIRM</name>
<organism evidence="2 3">
    <name type="scientific">Eubacterium ventriosum</name>
    <dbReference type="NCBI Taxonomy" id="39496"/>
    <lineage>
        <taxon>Bacteria</taxon>
        <taxon>Bacillati</taxon>
        <taxon>Bacillota</taxon>
        <taxon>Clostridia</taxon>
        <taxon>Eubacteriales</taxon>
        <taxon>Eubacteriaceae</taxon>
        <taxon>Eubacterium</taxon>
    </lineage>
</organism>
<evidence type="ECO:0000313" key="2">
    <source>
        <dbReference type="EMBL" id="RHA54485.1"/>
    </source>
</evidence>
<evidence type="ECO:0000256" key="1">
    <source>
        <dbReference type="SAM" id="Coils"/>
    </source>
</evidence>
<protein>
    <submittedName>
        <fullName evidence="2">Uncharacterized protein</fullName>
    </submittedName>
</protein>
<dbReference type="AlphaFoldDB" id="A0A413RZZ2"/>
<keyword evidence="1" id="KW-0175">Coiled coil</keyword>
<evidence type="ECO:0000313" key="3">
    <source>
        <dbReference type="Proteomes" id="UP000284598"/>
    </source>
</evidence>
<reference evidence="2 3" key="1">
    <citation type="submission" date="2018-08" db="EMBL/GenBank/DDBJ databases">
        <title>A genome reference for cultivated species of the human gut microbiota.</title>
        <authorList>
            <person name="Zou Y."/>
            <person name="Xue W."/>
            <person name="Luo G."/>
        </authorList>
    </citation>
    <scope>NUCLEOTIDE SEQUENCE [LARGE SCALE GENOMIC DNA]</scope>
    <source>
        <strain evidence="2 3">AM43-2</strain>
    </source>
</reference>
<comment type="caution">
    <text evidence="2">The sequence shown here is derived from an EMBL/GenBank/DDBJ whole genome shotgun (WGS) entry which is preliminary data.</text>
</comment>
<proteinExistence type="predicted"/>
<gene>
    <name evidence="2" type="ORF">DW929_07325</name>
</gene>
<dbReference type="EMBL" id="QSFO01000007">
    <property type="protein sequence ID" value="RHA54485.1"/>
    <property type="molecule type" value="Genomic_DNA"/>
</dbReference>
<accession>A0A413RZZ2</accession>
<sequence length="109" mass="12141">MRLIDADITIKELNDKIARLDAKQQIYMENGLISIADSMAKKIELCIECRELLEHQPTAYDVDKVVEQLGKKQNNKGFGGTIQEIFYDLGLENAIEIVKGGGIDGNTNT</sequence>
<feature type="coiled-coil region" evidence="1">
    <location>
        <begin position="3"/>
        <end position="30"/>
    </location>
</feature>
<dbReference type="Proteomes" id="UP000284598">
    <property type="component" value="Unassembled WGS sequence"/>
</dbReference>